<accession>A0A3M7PIS9</accession>
<keyword evidence="1" id="KW-0812">Transmembrane</keyword>
<keyword evidence="1" id="KW-0472">Membrane</keyword>
<evidence type="ECO:0000256" key="1">
    <source>
        <dbReference type="SAM" id="Phobius"/>
    </source>
</evidence>
<feature type="transmembrane region" description="Helical" evidence="1">
    <location>
        <begin position="126"/>
        <end position="143"/>
    </location>
</feature>
<sequence>MALFKSDFFLKILNKNFLDQKDFFPSKELLIKTFFICLCLKIVLIVLNWIRFLPTKNGAKLKRTVSRYDNGVLIDVDCSSIDLCQKNIEPYSKKKSTISSIIGFPFLPIKFLYQTLIDKPFENLSVIFRLIILILIELKSIFFNSGAKRSNSKFVFSQNIERFNQSLLERIDKDTNSVGGSLKYRRPKYWLSKKKSSYVSISNDLDNKGSSRFKIEYKLKKLKSNHLFLNLNKKNELKKSDGQEKTKKIIKFRVDQTTYSRKTSKNLTKLKDSKNRPRKILNVYR</sequence>
<comment type="caution">
    <text evidence="2">The sequence shown here is derived from an EMBL/GenBank/DDBJ whole genome shotgun (WGS) entry which is preliminary data.</text>
</comment>
<dbReference type="EMBL" id="REGN01010492">
    <property type="protein sequence ID" value="RMZ98923.1"/>
    <property type="molecule type" value="Genomic_DNA"/>
</dbReference>
<dbReference type="OrthoDB" id="10598900at2759"/>
<evidence type="ECO:0000313" key="3">
    <source>
        <dbReference type="Proteomes" id="UP000276133"/>
    </source>
</evidence>
<dbReference type="AlphaFoldDB" id="A0A3M7PIS9"/>
<keyword evidence="3" id="KW-1185">Reference proteome</keyword>
<reference evidence="2 3" key="1">
    <citation type="journal article" date="2018" name="Sci. Rep.">
        <title>Genomic signatures of local adaptation to the degree of environmental predictability in rotifers.</title>
        <authorList>
            <person name="Franch-Gras L."/>
            <person name="Hahn C."/>
            <person name="Garcia-Roger E.M."/>
            <person name="Carmona M.J."/>
            <person name="Serra M."/>
            <person name="Gomez A."/>
        </authorList>
    </citation>
    <scope>NUCLEOTIDE SEQUENCE [LARGE SCALE GENOMIC DNA]</scope>
    <source>
        <strain evidence="2">HYR1</strain>
    </source>
</reference>
<organism evidence="2 3">
    <name type="scientific">Brachionus plicatilis</name>
    <name type="common">Marine rotifer</name>
    <name type="synonym">Brachionus muelleri</name>
    <dbReference type="NCBI Taxonomy" id="10195"/>
    <lineage>
        <taxon>Eukaryota</taxon>
        <taxon>Metazoa</taxon>
        <taxon>Spiralia</taxon>
        <taxon>Gnathifera</taxon>
        <taxon>Rotifera</taxon>
        <taxon>Eurotatoria</taxon>
        <taxon>Monogononta</taxon>
        <taxon>Pseudotrocha</taxon>
        <taxon>Ploima</taxon>
        <taxon>Brachionidae</taxon>
        <taxon>Brachionus</taxon>
    </lineage>
</organism>
<evidence type="ECO:0000313" key="2">
    <source>
        <dbReference type="EMBL" id="RMZ98923.1"/>
    </source>
</evidence>
<feature type="transmembrane region" description="Helical" evidence="1">
    <location>
        <begin position="96"/>
        <end position="114"/>
    </location>
</feature>
<proteinExistence type="predicted"/>
<dbReference type="Proteomes" id="UP000276133">
    <property type="component" value="Unassembled WGS sequence"/>
</dbReference>
<protein>
    <submittedName>
        <fullName evidence="2">Uncharacterized protein</fullName>
    </submittedName>
</protein>
<keyword evidence="1" id="KW-1133">Transmembrane helix</keyword>
<name>A0A3M7PIS9_BRAPC</name>
<feature type="transmembrane region" description="Helical" evidence="1">
    <location>
        <begin position="29"/>
        <end position="53"/>
    </location>
</feature>
<gene>
    <name evidence="2" type="ORF">BpHYR1_053541</name>
</gene>